<dbReference type="SMART" id="SM00448">
    <property type="entry name" value="REC"/>
    <property type="match status" value="1"/>
</dbReference>
<evidence type="ECO:0000259" key="9">
    <source>
        <dbReference type="PROSITE" id="PS50110"/>
    </source>
</evidence>
<dbReference type="InterPro" id="IPR001638">
    <property type="entry name" value="Solute-binding_3/MltF_N"/>
</dbReference>
<feature type="modified residue" description="4-aspartylphosphate" evidence="6">
    <location>
        <position position="613"/>
    </location>
</feature>
<dbReference type="InterPro" id="IPR003594">
    <property type="entry name" value="HATPase_dom"/>
</dbReference>
<dbReference type="InterPro" id="IPR011006">
    <property type="entry name" value="CheY-like_superfamily"/>
</dbReference>
<dbReference type="SUPFAM" id="SSF53850">
    <property type="entry name" value="Periplasmic binding protein-like II"/>
    <property type="match status" value="1"/>
</dbReference>
<dbReference type="PANTHER" id="PTHR43047:SF72">
    <property type="entry name" value="OSMOSENSING HISTIDINE PROTEIN KINASE SLN1"/>
    <property type="match status" value="1"/>
</dbReference>
<dbReference type="GO" id="GO:0005886">
    <property type="term" value="C:plasma membrane"/>
    <property type="evidence" value="ECO:0007669"/>
    <property type="project" value="TreeGrafter"/>
</dbReference>
<dbReference type="InterPro" id="IPR003661">
    <property type="entry name" value="HisK_dim/P_dom"/>
</dbReference>
<evidence type="ECO:0000256" key="6">
    <source>
        <dbReference type="PROSITE-ProRule" id="PRU00169"/>
    </source>
</evidence>
<evidence type="ECO:0000313" key="11">
    <source>
        <dbReference type="Proteomes" id="UP000752172"/>
    </source>
</evidence>
<dbReference type="Gene3D" id="3.40.190.10">
    <property type="entry name" value="Periplasmic binding protein-like II"/>
    <property type="match status" value="2"/>
</dbReference>
<dbReference type="CDD" id="cd17546">
    <property type="entry name" value="REC_hyHK_CKI1_RcsC-like"/>
    <property type="match status" value="1"/>
</dbReference>
<comment type="caution">
    <text evidence="10">The sequence shown here is derived from an EMBL/GenBank/DDBJ whole genome shotgun (WGS) entry which is preliminary data.</text>
</comment>
<dbReference type="PRINTS" id="PR00344">
    <property type="entry name" value="BCTRLSENSOR"/>
</dbReference>
<dbReference type="Gene3D" id="3.30.565.10">
    <property type="entry name" value="Histidine kinase-like ATPase, C-terminal domain"/>
    <property type="match status" value="1"/>
</dbReference>
<evidence type="ECO:0000256" key="7">
    <source>
        <dbReference type="SAM" id="SignalP"/>
    </source>
</evidence>
<comment type="catalytic activity">
    <reaction evidence="1">
        <text>ATP + protein L-histidine = ADP + protein N-phospho-L-histidine.</text>
        <dbReference type="EC" id="2.7.13.3"/>
    </reaction>
</comment>
<feature type="domain" description="Histidine kinase" evidence="8">
    <location>
        <begin position="322"/>
        <end position="542"/>
    </location>
</feature>
<dbReference type="SUPFAM" id="SSF47384">
    <property type="entry name" value="Homodimeric domain of signal transducing histidine kinase"/>
    <property type="match status" value="1"/>
</dbReference>
<evidence type="ECO:0000256" key="1">
    <source>
        <dbReference type="ARBA" id="ARBA00000085"/>
    </source>
</evidence>
<evidence type="ECO:0000256" key="2">
    <source>
        <dbReference type="ARBA" id="ARBA00012438"/>
    </source>
</evidence>
<dbReference type="EMBL" id="DYTS01000016">
    <property type="protein sequence ID" value="HJH17270.1"/>
    <property type="molecule type" value="Genomic_DNA"/>
</dbReference>
<dbReference type="SMART" id="SM00388">
    <property type="entry name" value="HisKA"/>
    <property type="match status" value="1"/>
</dbReference>
<dbReference type="Gene3D" id="1.10.287.130">
    <property type="match status" value="1"/>
</dbReference>
<dbReference type="InterPro" id="IPR036890">
    <property type="entry name" value="HATPase_C_sf"/>
</dbReference>
<evidence type="ECO:0000313" key="10">
    <source>
        <dbReference type="EMBL" id="HJH17270.1"/>
    </source>
</evidence>
<feature type="signal peptide" evidence="7">
    <location>
        <begin position="1"/>
        <end position="23"/>
    </location>
</feature>
<dbReference type="RefSeq" id="WP_278914860.1">
    <property type="nucleotide sequence ID" value="NZ_DYTS01000016.1"/>
</dbReference>
<dbReference type="PROSITE" id="PS50110">
    <property type="entry name" value="RESPONSE_REGULATORY"/>
    <property type="match status" value="1"/>
</dbReference>
<dbReference type="InterPro" id="IPR036097">
    <property type="entry name" value="HisK_dim/P_sf"/>
</dbReference>
<dbReference type="Gene3D" id="3.40.50.2300">
    <property type="match status" value="1"/>
</dbReference>
<organism evidence="10 11">
    <name type="scientific">Pseudomonas lactis</name>
    <dbReference type="NCBI Taxonomy" id="1615674"/>
    <lineage>
        <taxon>Bacteria</taxon>
        <taxon>Pseudomonadati</taxon>
        <taxon>Pseudomonadota</taxon>
        <taxon>Gammaproteobacteria</taxon>
        <taxon>Pseudomonadales</taxon>
        <taxon>Pseudomonadaceae</taxon>
        <taxon>Pseudomonas</taxon>
    </lineage>
</organism>
<keyword evidence="7" id="KW-0732">Signal</keyword>
<feature type="chain" id="PRO_5037172627" description="histidine kinase" evidence="7">
    <location>
        <begin position="24"/>
        <end position="780"/>
    </location>
</feature>
<reference evidence="10" key="1">
    <citation type="journal article" date="2021" name="PeerJ">
        <title>Extensive microbial diversity within the chicken gut microbiome revealed by metagenomics and culture.</title>
        <authorList>
            <person name="Gilroy R."/>
            <person name="Ravi A."/>
            <person name="Getino M."/>
            <person name="Pursley I."/>
            <person name="Horton D.L."/>
            <person name="Alikhan N.F."/>
            <person name="Baker D."/>
            <person name="Gharbi K."/>
            <person name="Hall N."/>
            <person name="Watson M."/>
            <person name="Adriaenssens E.M."/>
            <person name="Foster-Nyarko E."/>
            <person name="Jarju S."/>
            <person name="Secka A."/>
            <person name="Antonio M."/>
            <person name="Oren A."/>
            <person name="Chaudhuri R.R."/>
            <person name="La Ragione R."/>
            <person name="Hildebrand F."/>
            <person name="Pallen M.J."/>
        </authorList>
    </citation>
    <scope>NUCLEOTIDE SEQUENCE</scope>
    <source>
        <strain evidence="10">ChiSjej2B20-17149</strain>
    </source>
</reference>
<dbReference type="Pfam" id="PF00072">
    <property type="entry name" value="Response_reg"/>
    <property type="match status" value="1"/>
</dbReference>
<dbReference type="EC" id="2.7.13.3" evidence="2"/>
<sequence>MRVARLRLLLGWLLLASAGLADAQADPPSMTLTQQERDWIAANPVLRVGVFDNLLPFEYISDGQLRGLSAKYLGLIAARTGLHFQSVVTGNRSARKDMLISGEVDILPTRRRDDDPVKDLGMRYTTPYNTSSTILVSRFGQQPFVDLEQLAGKRLVMLGREGYQAFLQQKVPGITVISGQNAVDIMAMVKDGRADAAIASEWLLIPYLSRQYQGVLQVSGVVPQLHTGVSMAVRDSDEILLSILEKVLGSISSDERKAIYDAWFDDMNLDIPTIKDIAEHFQGELWLLLSVVLLLIAFAWQSRRQRRQAVQSEREKAMFLAVVSHEVRSPMNAVLAAIELLEHTPLDEQQRHFTQLANGGANTLLRLVDDVLDISRMEAGQLTLTLEPVDLWALVQQVVEEYRAGAEEKGLLLTLSGERPSGPLMLEGMRLSQVLRNLISNAVKFTEVGGVEVQLKVVEWPEVPVPHVLIRIIDSGIGLSQQAQASLFRPYARAKHSYKRTGGSGLGLVICRRLVRLMSGELTLNSTQGVGTEVEVKLSVEWAKTLDIPQAEAAQAQVEGNGVHVLVVQAPVTGQQTLPAHLQALGCRVLLAVDGAQGLTLFNVRRVDMVLIDCDLPNSEIEPLAGAFRELEQVLQRAHCPLVAVAGFSDNQHLERCFDAGLDGVLVKPISPAKLQQMIELWCDMPQGPLPAMPKEEPVEESLVLRTALNDLIEALALRERSQALQAVQRLHEAALGLERDDLVGTVDSLERLLRDERDWPAQQIAERLSVLLGQRPAPA</sequence>
<dbReference type="Pfam" id="PF00497">
    <property type="entry name" value="SBP_bac_3"/>
    <property type="match status" value="1"/>
</dbReference>
<evidence type="ECO:0000259" key="8">
    <source>
        <dbReference type="PROSITE" id="PS50109"/>
    </source>
</evidence>
<dbReference type="PROSITE" id="PS50109">
    <property type="entry name" value="HIS_KIN"/>
    <property type="match status" value="1"/>
</dbReference>
<dbReference type="SMART" id="SM00387">
    <property type="entry name" value="HATPase_c"/>
    <property type="match status" value="1"/>
</dbReference>
<dbReference type="InterPro" id="IPR001789">
    <property type="entry name" value="Sig_transdc_resp-reg_receiver"/>
</dbReference>
<dbReference type="GO" id="GO:0000155">
    <property type="term" value="F:phosphorelay sensor kinase activity"/>
    <property type="evidence" value="ECO:0007669"/>
    <property type="project" value="InterPro"/>
</dbReference>
<dbReference type="SUPFAM" id="SSF55874">
    <property type="entry name" value="ATPase domain of HSP90 chaperone/DNA topoisomerase II/histidine kinase"/>
    <property type="match status" value="1"/>
</dbReference>
<dbReference type="SUPFAM" id="SSF52172">
    <property type="entry name" value="CheY-like"/>
    <property type="match status" value="1"/>
</dbReference>
<name>A0A921NDV5_9PSED</name>
<dbReference type="PANTHER" id="PTHR43047">
    <property type="entry name" value="TWO-COMPONENT HISTIDINE PROTEIN KINASE"/>
    <property type="match status" value="1"/>
</dbReference>
<dbReference type="AlphaFoldDB" id="A0A921NDV5"/>
<feature type="domain" description="Response regulatory" evidence="9">
    <location>
        <begin position="564"/>
        <end position="683"/>
    </location>
</feature>
<keyword evidence="5" id="KW-0418">Kinase</keyword>
<proteinExistence type="predicted"/>
<dbReference type="Pfam" id="PF00512">
    <property type="entry name" value="HisKA"/>
    <property type="match status" value="1"/>
</dbReference>
<evidence type="ECO:0000256" key="3">
    <source>
        <dbReference type="ARBA" id="ARBA00022553"/>
    </source>
</evidence>
<reference evidence="10" key="2">
    <citation type="submission" date="2021-09" db="EMBL/GenBank/DDBJ databases">
        <authorList>
            <person name="Gilroy R."/>
        </authorList>
    </citation>
    <scope>NUCLEOTIDE SEQUENCE</scope>
    <source>
        <strain evidence="10">ChiSjej2B20-17149</strain>
    </source>
</reference>
<keyword evidence="3 6" id="KW-0597">Phosphoprotein</keyword>
<dbReference type="SMART" id="SM00062">
    <property type="entry name" value="PBPb"/>
    <property type="match status" value="1"/>
</dbReference>
<gene>
    <name evidence="10" type="ORF">K8W20_00955</name>
</gene>
<dbReference type="CDD" id="cd00082">
    <property type="entry name" value="HisKA"/>
    <property type="match status" value="1"/>
</dbReference>
<dbReference type="CDD" id="cd16922">
    <property type="entry name" value="HATPase_EvgS-ArcB-TorS-like"/>
    <property type="match status" value="1"/>
</dbReference>
<evidence type="ECO:0000256" key="5">
    <source>
        <dbReference type="ARBA" id="ARBA00022777"/>
    </source>
</evidence>
<dbReference type="CDD" id="cd01007">
    <property type="entry name" value="PBP2_BvgS_HisK_like"/>
    <property type="match status" value="1"/>
</dbReference>
<dbReference type="InterPro" id="IPR004358">
    <property type="entry name" value="Sig_transdc_His_kin-like_C"/>
</dbReference>
<dbReference type="GO" id="GO:0009927">
    <property type="term" value="F:histidine phosphotransfer kinase activity"/>
    <property type="evidence" value="ECO:0007669"/>
    <property type="project" value="TreeGrafter"/>
</dbReference>
<protein>
    <recommendedName>
        <fullName evidence="2">histidine kinase</fullName>
        <ecNumber evidence="2">2.7.13.3</ecNumber>
    </recommendedName>
</protein>
<dbReference type="InterPro" id="IPR005467">
    <property type="entry name" value="His_kinase_dom"/>
</dbReference>
<dbReference type="Proteomes" id="UP000752172">
    <property type="component" value="Unassembled WGS sequence"/>
</dbReference>
<evidence type="ECO:0000256" key="4">
    <source>
        <dbReference type="ARBA" id="ARBA00022679"/>
    </source>
</evidence>
<dbReference type="Pfam" id="PF02518">
    <property type="entry name" value="HATPase_c"/>
    <property type="match status" value="1"/>
</dbReference>
<keyword evidence="4" id="KW-0808">Transferase</keyword>
<accession>A0A921NDV5</accession>